<dbReference type="EMBL" id="JAIWYP010000006">
    <property type="protein sequence ID" value="KAH3806064.1"/>
    <property type="molecule type" value="Genomic_DNA"/>
</dbReference>
<feature type="region of interest" description="Disordered" evidence="1">
    <location>
        <begin position="529"/>
        <end position="552"/>
    </location>
</feature>
<organism evidence="2 3">
    <name type="scientific">Dreissena polymorpha</name>
    <name type="common">Zebra mussel</name>
    <name type="synonym">Mytilus polymorpha</name>
    <dbReference type="NCBI Taxonomy" id="45954"/>
    <lineage>
        <taxon>Eukaryota</taxon>
        <taxon>Metazoa</taxon>
        <taxon>Spiralia</taxon>
        <taxon>Lophotrochozoa</taxon>
        <taxon>Mollusca</taxon>
        <taxon>Bivalvia</taxon>
        <taxon>Autobranchia</taxon>
        <taxon>Heteroconchia</taxon>
        <taxon>Euheterodonta</taxon>
        <taxon>Imparidentia</taxon>
        <taxon>Neoheterodontei</taxon>
        <taxon>Myida</taxon>
        <taxon>Dreissenoidea</taxon>
        <taxon>Dreissenidae</taxon>
        <taxon>Dreissena</taxon>
    </lineage>
</organism>
<feature type="region of interest" description="Disordered" evidence="1">
    <location>
        <begin position="342"/>
        <end position="362"/>
    </location>
</feature>
<evidence type="ECO:0000256" key="1">
    <source>
        <dbReference type="SAM" id="MobiDB-lite"/>
    </source>
</evidence>
<sequence>MKNPKQATSPEDISNDNNKDTQSDCFDNCANENKAKVGRNVRGRKKSNTKNELKQDTSPEHDKVNCDTNVELLDKQAKKRRKNTSDMSNGNNNDIQSDDLDCGASEKKAKVERNLRGRKNQNTTKELSSTIEDKQAEDESALVTNKKRGKSRVAKSVAENPSNEIKLVKTCCEENVEISVQATNNKKGKSTISRSIADNPRKEIKLVNSGCEEITDISKRAINYSSGSSIDSDSDSNTESDLTDDSESEFSVVTSGLNIEEILSLKMGDSCDDPSLADKDRMVINRNKLDLNQEKVFEAKFNVEDILRLKPGNCASDNDMESDLYTYEDAVSILSEAKIDTNTNGNVKEPSDDDENGVEQGNDITKGEIRNIIDYSNEGGFIREEINIDENVLENTSNMGNTGKHVTKKGISSKLNKEDVKRTNLEGMDKVDLSVQSNKQTDKIACEKQNTDASNGDQKLKEESESIKRNNRPQRATKKPSIYSENPIKPVVKGVPWADTGKKTKKGASSKGKTKGILMKKIPVELLSHSASKAQKSKSDIGFCNLSESDSD</sequence>
<feature type="compositionally biased region" description="Polar residues" evidence="1">
    <location>
        <begin position="120"/>
        <end position="130"/>
    </location>
</feature>
<feature type="region of interest" description="Disordered" evidence="1">
    <location>
        <begin position="398"/>
        <end position="516"/>
    </location>
</feature>
<feature type="compositionally biased region" description="Basic residues" evidence="1">
    <location>
        <begin position="503"/>
        <end position="514"/>
    </location>
</feature>
<accession>A0A9D4FVG4</accession>
<feature type="compositionally biased region" description="Basic residues" evidence="1">
    <location>
        <begin position="469"/>
        <end position="478"/>
    </location>
</feature>
<feature type="compositionally biased region" description="Polar residues" evidence="1">
    <location>
        <begin position="85"/>
        <end position="95"/>
    </location>
</feature>
<dbReference type="AlphaFoldDB" id="A0A9D4FVG4"/>
<name>A0A9D4FVG4_DREPO</name>
<keyword evidence="3" id="KW-1185">Reference proteome</keyword>
<feature type="compositionally biased region" description="Basic and acidic residues" evidence="1">
    <location>
        <begin position="440"/>
        <end position="450"/>
    </location>
</feature>
<feature type="region of interest" description="Disordered" evidence="1">
    <location>
        <begin position="225"/>
        <end position="249"/>
    </location>
</feature>
<feature type="compositionally biased region" description="Acidic residues" evidence="1">
    <location>
        <begin position="232"/>
        <end position="248"/>
    </location>
</feature>
<dbReference type="Proteomes" id="UP000828390">
    <property type="component" value="Unassembled WGS sequence"/>
</dbReference>
<feature type="compositionally biased region" description="Basic and acidic residues" evidence="1">
    <location>
        <begin position="49"/>
        <end position="65"/>
    </location>
</feature>
<evidence type="ECO:0000313" key="2">
    <source>
        <dbReference type="EMBL" id="KAH3806064.1"/>
    </source>
</evidence>
<reference evidence="2" key="1">
    <citation type="journal article" date="2019" name="bioRxiv">
        <title>The Genome of the Zebra Mussel, Dreissena polymorpha: A Resource for Invasive Species Research.</title>
        <authorList>
            <person name="McCartney M.A."/>
            <person name="Auch B."/>
            <person name="Kono T."/>
            <person name="Mallez S."/>
            <person name="Zhang Y."/>
            <person name="Obille A."/>
            <person name="Becker A."/>
            <person name="Abrahante J.E."/>
            <person name="Garbe J."/>
            <person name="Badalamenti J.P."/>
            <person name="Herman A."/>
            <person name="Mangelson H."/>
            <person name="Liachko I."/>
            <person name="Sullivan S."/>
            <person name="Sone E.D."/>
            <person name="Koren S."/>
            <person name="Silverstein K.A.T."/>
            <person name="Beckman K.B."/>
            <person name="Gohl D.M."/>
        </authorList>
    </citation>
    <scope>NUCLEOTIDE SEQUENCE</scope>
    <source>
        <strain evidence="2">Duluth1</strain>
        <tissue evidence="2">Whole animal</tissue>
    </source>
</reference>
<reference evidence="2" key="2">
    <citation type="submission" date="2020-11" db="EMBL/GenBank/DDBJ databases">
        <authorList>
            <person name="McCartney M.A."/>
            <person name="Auch B."/>
            <person name="Kono T."/>
            <person name="Mallez S."/>
            <person name="Becker A."/>
            <person name="Gohl D.M."/>
            <person name="Silverstein K.A.T."/>
            <person name="Koren S."/>
            <person name="Bechman K.B."/>
            <person name="Herman A."/>
            <person name="Abrahante J.E."/>
            <person name="Garbe J."/>
        </authorList>
    </citation>
    <scope>NUCLEOTIDE SEQUENCE</scope>
    <source>
        <strain evidence="2">Duluth1</strain>
        <tissue evidence="2">Whole animal</tissue>
    </source>
</reference>
<gene>
    <name evidence="2" type="ORF">DPMN_134378</name>
</gene>
<evidence type="ECO:0000313" key="3">
    <source>
        <dbReference type="Proteomes" id="UP000828390"/>
    </source>
</evidence>
<feature type="compositionally biased region" description="Polar residues" evidence="1">
    <location>
        <begin position="1"/>
        <end position="16"/>
    </location>
</feature>
<comment type="caution">
    <text evidence="2">The sequence shown here is derived from an EMBL/GenBank/DDBJ whole genome shotgun (WGS) entry which is preliminary data.</text>
</comment>
<feature type="compositionally biased region" description="Basic residues" evidence="1">
    <location>
        <begin position="36"/>
        <end position="48"/>
    </location>
</feature>
<protein>
    <submittedName>
        <fullName evidence="2">Uncharacterized protein</fullName>
    </submittedName>
</protein>
<feature type="compositionally biased region" description="Basic and acidic residues" evidence="1">
    <location>
        <begin position="415"/>
        <end position="432"/>
    </location>
</feature>
<feature type="region of interest" description="Disordered" evidence="1">
    <location>
        <begin position="1"/>
        <end position="155"/>
    </location>
</feature>
<feature type="compositionally biased region" description="Basic and acidic residues" evidence="1">
    <location>
        <begin position="104"/>
        <end position="115"/>
    </location>
</feature>
<proteinExistence type="predicted"/>
<feature type="compositionally biased region" description="Basic and acidic residues" evidence="1">
    <location>
        <begin position="458"/>
        <end position="468"/>
    </location>
</feature>